<comment type="caution">
    <text evidence="2">The sequence shown here is derived from an EMBL/GenBank/DDBJ whole genome shotgun (WGS) entry which is preliminary data.</text>
</comment>
<proteinExistence type="predicted"/>
<dbReference type="RefSeq" id="WP_272420197.1">
    <property type="nucleotide sequence ID" value="NZ_JAGTJJ010000005.1"/>
</dbReference>
<sequence length="159" mass="17198">MVVQYKVEISATATSAIGSQFWIVNNGSDPVNLDDLTLRYYMTNEVAATLIKAINWANVGAVAGPSTGFPTGNIGVNVMPMAMPAPSADTYVEFSFSGGNNMLAPGYRVQFSWTVQNFMSQSFDQPGDYSFNAAASAQTEWKNVVLMYQGQSVVWGIEP</sequence>
<dbReference type="InterPro" id="IPR008965">
    <property type="entry name" value="CBM2/CBM3_carb-bd_dom_sf"/>
</dbReference>
<dbReference type="InterPro" id="IPR001956">
    <property type="entry name" value="CBM3"/>
</dbReference>
<evidence type="ECO:0000313" key="2">
    <source>
        <dbReference type="EMBL" id="MDC3981528.1"/>
    </source>
</evidence>
<gene>
    <name evidence="2" type="ORF">KEG57_13530</name>
</gene>
<dbReference type="Pfam" id="PF00942">
    <property type="entry name" value="CBM_3"/>
    <property type="match status" value="1"/>
</dbReference>
<name>A0A9X3X3I0_9BACT</name>
<dbReference type="Proteomes" id="UP001151081">
    <property type="component" value="Unassembled WGS sequence"/>
</dbReference>
<evidence type="ECO:0000259" key="1">
    <source>
        <dbReference type="PROSITE" id="PS51172"/>
    </source>
</evidence>
<accession>A0A9X3X3I0</accession>
<dbReference type="EMBL" id="JAGTJJ010000005">
    <property type="protein sequence ID" value="MDC3981528.1"/>
    <property type="molecule type" value="Genomic_DNA"/>
</dbReference>
<dbReference type="Gene3D" id="2.60.40.710">
    <property type="entry name" value="Endoglucanase-like"/>
    <property type="match status" value="1"/>
</dbReference>
<dbReference type="GO" id="GO:0005975">
    <property type="term" value="P:carbohydrate metabolic process"/>
    <property type="evidence" value="ECO:0007669"/>
    <property type="project" value="InterPro"/>
</dbReference>
<keyword evidence="3" id="KW-1185">Reference proteome</keyword>
<dbReference type="PROSITE" id="PS51172">
    <property type="entry name" value="CBM3"/>
    <property type="match status" value="1"/>
</dbReference>
<dbReference type="AlphaFoldDB" id="A0A9X3X3I0"/>
<dbReference type="GO" id="GO:0030248">
    <property type="term" value="F:cellulose binding"/>
    <property type="evidence" value="ECO:0007669"/>
    <property type="project" value="InterPro"/>
</dbReference>
<evidence type="ECO:0000313" key="3">
    <source>
        <dbReference type="Proteomes" id="UP001151081"/>
    </source>
</evidence>
<dbReference type="InterPro" id="IPR036966">
    <property type="entry name" value="CBM3_sf"/>
</dbReference>
<dbReference type="SUPFAM" id="SSF49384">
    <property type="entry name" value="Carbohydrate-binding domain"/>
    <property type="match status" value="1"/>
</dbReference>
<feature type="domain" description="CBM3" evidence="1">
    <location>
        <begin position="1"/>
        <end position="159"/>
    </location>
</feature>
<reference evidence="2 3" key="1">
    <citation type="submission" date="2021-04" db="EMBL/GenBank/DDBJ databases">
        <title>Genome analysis of Polyangium sp.</title>
        <authorList>
            <person name="Li Y."/>
            <person name="Wang J."/>
        </authorList>
    </citation>
    <scope>NUCLEOTIDE SEQUENCE [LARGE SCALE GENOMIC DNA]</scope>
    <source>
        <strain evidence="2 3">SDU14</strain>
    </source>
</reference>
<organism evidence="2 3">
    <name type="scientific">Polyangium jinanense</name>
    <dbReference type="NCBI Taxonomy" id="2829994"/>
    <lineage>
        <taxon>Bacteria</taxon>
        <taxon>Pseudomonadati</taxon>
        <taxon>Myxococcota</taxon>
        <taxon>Polyangia</taxon>
        <taxon>Polyangiales</taxon>
        <taxon>Polyangiaceae</taxon>
        <taxon>Polyangium</taxon>
    </lineage>
</organism>
<dbReference type="SMART" id="SM01067">
    <property type="entry name" value="CBM_3"/>
    <property type="match status" value="1"/>
</dbReference>
<protein>
    <recommendedName>
        <fullName evidence="1">CBM3 domain-containing protein</fullName>
    </recommendedName>
</protein>